<dbReference type="VEuPathDB" id="FungiDB:VP01_8953g1"/>
<dbReference type="AlphaFoldDB" id="A0A0L6U8M8"/>
<organism evidence="1 2">
    <name type="scientific">Puccinia sorghi</name>
    <dbReference type="NCBI Taxonomy" id="27349"/>
    <lineage>
        <taxon>Eukaryota</taxon>
        <taxon>Fungi</taxon>
        <taxon>Dikarya</taxon>
        <taxon>Basidiomycota</taxon>
        <taxon>Pucciniomycotina</taxon>
        <taxon>Pucciniomycetes</taxon>
        <taxon>Pucciniales</taxon>
        <taxon>Pucciniaceae</taxon>
        <taxon>Puccinia</taxon>
    </lineage>
</organism>
<sequence length="95" mass="10475">MAEDMAHAPLARPLTNPPSSGFHMLLTTILSDASLFNVLLDMSLNAENTMHRLEETINRLNVSVDTKGCHKPDPGLPRGTGEEAWGPLLWSRLRV</sequence>
<keyword evidence="2" id="KW-1185">Reference proteome</keyword>
<protein>
    <submittedName>
        <fullName evidence="1">Uncharacterized protein</fullName>
    </submittedName>
</protein>
<reference evidence="1 2" key="1">
    <citation type="submission" date="2015-08" db="EMBL/GenBank/DDBJ databases">
        <title>Next Generation Sequencing and Analysis of the Genome of Puccinia sorghi L Schw, the Causal Agent of Maize Common Rust.</title>
        <authorList>
            <person name="Rochi L."/>
            <person name="Burguener G."/>
            <person name="Darino M."/>
            <person name="Turjanski A."/>
            <person name="Kreff E."/>
            <person name="Dieguez M.J."/>
            <person name="Sacco F."/>
        </authorList>
    </citation>
    <scope>NUCLEOTIDE SEQUENCE [LARGE SCALE GENOMIC DNA]</scope>
    <source>
        <strain evidence="1 2">RO10H11247</strain>
    </source>
</reference>
<evidence type="ECO:0000313" key="1">
    <source>
        <dbReference type="EMBL" id="KNZ44657.1"/>
    </source>
</evidence>
<dbReference type="Proteomes" id="UP000037035">
    <property type="component" value="Unassembled WGS sequence"/>
</dbReference>
<gene>
    <name evidence="1" type="ORF">VP01_8953g1</name>
</gene>
<name>A0A0L6U8M8_9BASI</name>
<comment type="caution">
    <text evidence="1">The sequence shown here is derived from an EMBL/GenBank/DDBJ whole genome shotgun (WGS) entry which is preliminary data.</text>
</comment>
<dbReference type="EMBL" id="LAVV01014552">
    <property type="protein sequence ID" value="KNZ44657.1"/>
    <property type="molecule type" value="Genomic_DNA"/>
</dbReference>
<proteinExistence type="predicted"/>
<evidence type="ECO:0000313" key="2">
    <source>
        <dbReference type="Proteomes" id="UP000037035"/>
    </source>
</evidence>
<accession>A0A0L6U8M8</accession>